<keyword evidence="1" id="KW-0472">Membrane</keyword>
<dbReference type="PANTHER" id="PTHR33383">
    <property type="entry name" value="MEMBRANE PROTEIN INSERTION EFFICIENCY FACTOR-RELATED"/>
    <property type="match status" value="1"/>
</dbReference>
<evidence type="ECO:0000313" key="3">
    <source>
        <dbReference type="Proteomes" id="UP000237819"/>
    </source>
</evidence>
<dbReference type="OrthoDB" id="9801753at2"/>
<dbReference type="HAMAP" id="MF_00386">
    <property type="entry name" value="UPF0161_YidD"/>
    <property type="match status" value="1"/>
</dbReference>
<organism evidence="2 3">
    <name type="scientific">Blastopirellula marina</name>
    <dbReference type="NCBI Taxonomy" id="124"/>
    <lineage>
        <taxon>Bacteria</taxon>
        <taxon>Pseudomonadati</taxon>
        <taxon>Planctomycetota</taxon>
        <taxon>Planctomycetia</taxon>
        <taxon>Pirellulales</taxon>
        <taxon>Pirellulaceae</taxon>
        <taxon>Blastopirellula</taxon>
    </lineage>
</organism>
<dbReference type="Proteomes" id="UP000237819">
    <property type="component" value="Unassembled WGS sequence"/>
</dbReference>
<sequence>MNLLAILWQALDGLLAETMIFLVRLYQFFLSPIFGRQCIYQPTCSHYFIGAVHKYGPIQGLLRGAWRIIRCNPFSAGGYDPP</sequence>
<reference evidence="2 3" key="1">
    <citation type="submission" date="2018-02" db="EMBL/GenBank/DDBJ databases">
        <title>Comparative genomes isolates from brazilian mangrove.</title>
        <authorList>
            <person name="Araujo J.E."/>
            <person name="Taketani R.G."/>
            <person name="Silva M.C.P."/>
            <person name="Loureco M.V."/>
            <person name="Andreote F.D."/>
        </authorList>
    </citation>
    <scope>NUCLEOTIDE SEQUENCE [LARGE SCALE GENOMIC DNA]</scope>
    <source>
        <strain evidence="2 3">Nap-Phe MGV</strain>
    </source>
</reference>
<name>A0A2S8GQH8_9BACT</name>
<dbReference type="PANTHER" id="PTHR33383:SF1">
    <property type="entry name" value="MEMBRANE PROTEIN INSERTION EFFICIENCY FACTOR-RELATED"/>
    <property type="match status" value="1"/>
</dbReference>
<evidence type="ECO:0000313" key="2">
    <source>
        <dbReference type="EMBL" id="PQO46683.1"/>
    </source>
</evidence>
<evidence type="ECO:0000256" key="1">
    <source>
        <dbReference type="HAMAP-Rule" id="MF_00386"/>
    </source>
</evidence>
<comment type="subcellular location">
    <subcellularLocation>
        <location evidence="1">Cell membrane</location>
        <topology evidence="1">Peripheral membrane protein</topology>
        <orientation evidence="1">Cytoplasmic side</orientation>
    </subcellularLocation>
</comment>
<dbReference type="AlphaFoldDB" id="A0A2S8GQH8"/>
<gene>
    <name evidence="2" type="ORF">C5Y93_07560</name>
</gene>
<dbReference type="GO" id="GO:0005886">
    <property type="term" value="C:plasma membrane"/>
    <property type="evidence" value="ECO:0007669"/>
    <property type="project" value="UniProtKB-SubCell"/>
</dbReference>
<dbReference type="EMBL" id="PUHZ01000008">
    <property type="protein sequence ID" value="PQO46683.1"/>
    <property type="molecule type" value="Genomic_DNA"/>
</dbReference>
<dbReference type="RefSeq" id="WP_105334810.1">
    <property type="nucleotide sequence ID" value="NZ_PUHZ01000008.1"/>
</dbReference>
<dbReference type="InterPro" id="IPR002696">
    <property type="entry name" value="Membr_insert_effic_factor_YidD"/>
</dbReference>
<comment type="similarity">
    <text evidence="1">Belongs to the UPF0161 family.</text>
</comment>
<accession>A0A2S8GQH8</accession>
<protein>
    <recommendedName>
        <fullName evidence="1">Putative membrane protein insertion efficiency factor</fullName>
    </recommendedName>
</protein>
<dbReference type="Pfam" id="PF01809">
    <property type="entry name" value="YidD"/>
    <property type="match status" value="1"/>
</dbReference>
<proteinExistence type="inferred from homology"/>
<comment type="caution">
    <text evidence="2">The sequence shown here is derived from an EMBL/GenBank/DDBJ whole genome shotgun (WGS) entry which is preliminary data.</text>
</comment>
<comment type="function">
    <text evidence="1">Could be involved in insertion of integral membrane proteins into the membrane.</text>
</comment>
<dbReference type="NCBIfam" id="TIGR00278">
    <property type="entry name" value="membrane protein insertion efficiency factor YidD"/>
    <property type="match status" value="1"/>
</dbReference>
<keyword evidence="1" id="KW-1003">Cell membrane</keyword>
<dbReference type="SMART" id="SM01234">
    <property type="entry name" value="Haemolytic"/>
    <property type="match status" value="1"/>
</dbReference>